<accession>A0A125YU16</accession>
<dbReference type="Proteomes" id="UP000002226">
    <property type="component" value="Unassembled WGS sequence"/>
</dbReference>
<keyword evidence="1" id="KW-0472">Membrane</keyword>
<keyword evidence="1 2" id="KW-0812">Transmembrane</keyword>
<dbReference type="EMBL" id="AAYL02000039">
    <property type="protein sequence ID" value="ESS35152.1"/>
    <property type="molecule type" value="Genomic_DNA"/>
</dbReference>
<evidence type="ECO:0000256" key="1">
    <source>
        <dbReference type="SAM" id="Phobius"/>
    </source>
</evidence>
<dbReference type="AlphaFoldDB" id="A0A125YU16"/>
<keyword evidence="1" id="KW-1133">Transmembrane helix</keyword>
<name>A0A125YU16_TOXGV</name>
<evidence type="ECO:0000313" key="3">
    <source>
        <dbReference type="Proteomes" id="UP000002226"/>
    </source>
</evidence>
<sequence>MFGVPRISFTGLETAFKKTVCTRRGTVAEIFTRGIEFRSLLSICFQSPQTALLSVNAKIGLKSEQAKEDYPGRKMDFCKGTVVLKRVIAFMVAASTFCLFFAFVLSLSSQCQRESEEISGACVRMSRTNDGGAARPQLSS</sequence>
<dbReference type="VEuPathDB" id="ToxoDB:TGVEG_313775"/>
<reference evidence="2" key="1">
    <citation type="submission" date="2007-03" db="EMBL/GenBank/DDBJ databases">
        <authorList>
            <person name="Paulsen I."/>
        </authorList>
    </citation>
    <scope>NUCLEOTIDE SEQUENCE</scope>
    <source>
        <strain evidence="2">VEG</strain>
    </source>
</reference>
<keyword evidence="3" id="KW-1185">Reference proteome</keyword>
<evidence type="ECO:0000313" key="2">
    <source>
        <dbReference type="EMBL" id="ESS35152.1"/>
    </source>
</evidence>
<feature type="transmembrane region" description="Helical" evidence="1">
    <location>
        <begin position="83"/>
        <end position="105"/>
    </location>
</feature>
<comment type="caution">
    <text evidence="2">The sequence shown here is derived from an EMBL/GenBank/DDBJ whole genome shotgun (WGS) entry which is preliminary data.</text>
</comment>
<organism evidence="2 3">
    <name type="scientific">Toxoplasma gondii (strain ATCC 50861 / VEG)</name>
    <dbReference type="NCBI Taxonomy" id="432359"/>
    <lineage>
        <taxon>Eukaryota</taxon>
        <taxon>Sar</taxon>
        <taxon>Alveolata</taxon>
        <taxon>Apicomplexa</taxon>
        <taxon>Conoidasida</taxon>
        <taxon>Coccidia</taxon>
        <taxon>Eucoccidiorida</taxon>
        <taxon>Eimeriorina</taxon>
        <taxon>Sarcocystidae</taxon>
        <taxon>Toxoplasma</taxon>
    </lineage>
</organism>
<proteinExistence type="predicted"/>
<gene>
    <name evidence="2" type="ORF">TGVEG_313775</name>
</gene>
<protein>
    <submittedName>
        <fullName evidence="2">Transmembrane protein</fullName>
    </submittedName>
</protein>